<organism evidence="10 11">
    <name type="scientific">Colletotrichum melonis</name>
    <dbReference type="NCBI Taxonomy" id="1209925"/>
    <lineage>
        <taxon>Eukaryota</taxon>
        <taxon>Fungi</taxon>
        <taxon>Dikarya</taxon>
        <taxon>Ascomycota</taxon>
        <taxon>Pezizomycotina</taxon>
        <taxon>Sordariomycetes</taxon>
        <taxon>Hypocreomycetidae</taxon>
        <taxon>Glomerellales</taxon>
        <taxon>Glomerellaceae</taxon>
        <taxon>Colletotrichum</taxon>
        <taxon>Colletotrichum acutatum species complex</taxon>
    </lineage>
</organism>
<dbReference type="PANTHER" id="PTHR48164:SF1">
    <property type="entry name" value="DOLICHYL-DIPHOSPHOOLIGOSACCHARIDE--PROTEIN GLYCOSYLTRANSFERASE SUBUNIT 4"/>
    <property type="match status" value="1"/>
</dbReference>
<evidence type="ECO:0000313" key="10">
    <source>
        <dbReference type="EMBL" id="KAK1459449.1"/>
    </source>
</evidence>
<name>A0AAI9UNX8_9PEZI</name>
<keyword evidence="4 9" id="KW-0812">Transmembrane</keyword>
<proteinExistence type="inferred from homology"/>
<dbReference type="InterPro" id="IPR018943">
    <property type="entry name" value="Oligosaccaryltransferase"/>
</dbReference>
<sequence length="51" mass="5715">MISDNDLYRLAIFLGSAAMVLIIFYHYVEVNNEEEKPEKAVRPAKSAKAAS</sequence>
<protein>
    <recommendedName>
        <fullName evidence="3">Dolichyl-diphosphooligosaccharide--protein glycosyltransferase subunit 4</fullName>
    </recommendedName>
</protein>
<keyword evidence="11" id="KW-1185">Reference proteome</keyword>
<dbReference type="SUPFAM" id="SSF103464">
    <property type="entry name" value="Oligosaccharyltransferase subunit ost4p"/>
    <property type="match status" value="1"/>
</dbReference>
<evidence type="ECO:0000256" key="3">
    <source>
        <dbReference type="ARBA" id="ARBA00017662"/>
    </source>
</evidence>
<dbReference type="GO" id="GO:0018279">
    <property type="term" value="P:protein N-linked glycosylation via asparagine"/>
    <property type="evidence" value="ECO:0007669"/>
    <property type="project" value="TreeGrafter"/>
</dbReference>
<reference evidence="10 11" key="1">
    <citation type="submission" date="2016-10" db="EMBL/GenBank/DDBJ databases">
        <title>The genome sequence of Colletotrichum fioriniae PJ7.</title>
        <authorList>
            <person name="Baroncelli R."/>
        </authorList>
    </citation>
    <scope>NUCLEOTIDE SEQUENCE [LARGE SCALE GENOMIC DNA]</scope>
    <source>
        <strain evidence="10">Col 31</strain>
    </source>
</reference>
<evidence type="ECO:0000256" key="5">
    <source>
        <dbReference type="ARBA" id="ARBA00022824"/>
    </source>
</evidence>
<evidence type="ECO:0000256" key="6">
    <source>
        <dbReference type="ARBA" id="ARBA00022968"/>
    </source>
</evidence>
<evidence type="ECO:0000256" key="9">
    <source>
        <dbReference type="SAM" id="Phobius"/>
    </source>
</evidence>
<dbReference type="AlphaFoldDB" id="A0AAI9UNX8"/>
<evidence type="ECO:0000313" key="11">
    <source>
        <dbReference type="Proteomes" id="UP001239795"/>
    </source>
</evidence>
<gene>
    <name evidence="10" type="ORF">CMEL01_02448</name>
</gene>
<dbReference type="EMBL" id="MLGG01000013">
    <property type="protein sequence ID" value="KAK1459449.1"/>
    <property type="molecule type" value="Genomic_DNA"/>
</dbReference>
<accession>A0AAI9UNX8</accession>
<dbReference type="Pfam" id="PF10215">
    <property type="entry name" value="Ost4"/>
    <property type="match status" value="1"/>
</dbReference>
<evidence type="ECO:0000256" key="1">
    <source>
        <dbReference type="ARBA" id="ARBA00004643"/>
    </source>
</evidence>
<evidence type="ECO:0000256" key="7">
    <source>
        <dbReference type="ARBA" id="ARBA00022989"/>
    </source>
</evidence>
<dbReference type="InterPro" id="IPR051307">
    <property type="entry name" value="OST4"/>
</dbReference>
<feature type="transmembrane region" description="Helical" evidence="9">
    <location>
        <begin position="7"/>
        <end position="28"/>
    </location>
</feature>
<dbReference type="PANTHER" id="PTHR48164">
    <property type="entry name" value="DOLICHYL-DIPHOSPHOOLIGOSACCHARIDE--PROTEIN GLYCOSYLTRANSFERASE SUBUNIT 4"/>
    <property type="match status" value="1"/>
</dbReference>
<evidence type="ECO:0000256" key="8">
    <source>
        <dbReference type="ARBA" id="ARBA00023136"/>
    </source>
</evidence>
<keyword evidence="8 9" id="KW-0472">Membrane</keyword>
<comment type="caution">
    <text evidence="10">The sequence shown here is derived from an EMBL/GenBank/DDBJ whole genome shotgun (WGS) entry which is preliminary data.</text>
</comment>
<comment type="subcellular location">
    <subcellularLocation>
        <location evidence="1">Endoplasmic reticulum membrane</location>
        <topology evidence="1">Single-pass type III membrane protein</topology>
    </subcellularLocation>
</comment>
<keyword evidence="6" id="KW-0735">Signal-anchor</keyword>
<dbReference type="GO" id="GO:0008250">
    <property type="term" value="C:oligosaccharyltransferase complex"/>
    <property type="evidence" value="ECO:0007669"/>
    <property type="project" value="TreeGrafter"/>
</dbReference>
<evidence type="ECO:0000256" key="2">
    <source>
        <dbReference type="ARBA" id="ARBA00007685"/>
    </source>
</evidence>
<keyword evidence="7 9" id="KW-1133">Transmembrane helix</keyword>
<evidence type="ECO:0000256" key="4">
    <source>
        <dbReference type="ARBA" id="ARBA00022692"/>
    </source>
</evidence>
<dbReference type="InterPro" id="IPR036330">
    <property type="entry name" value="Ost4p_sf"/>
</dbReference>
<dbReference type="Proteomes" id="UP001239795">
    <property type="component" value="Unassembled WGS sequence"/>
</dbReference>
<keyword evidence="5" id="KW-0256">Endoplasmic reticulum</keyword>
<comment type="similarity">
    <text evidence="2">Belongs to the OST4 family.</text>
</comment>